<dbReference type="EMBL" id="MHTY01000025">
    <property type="protein sequence ID" value="OHA68476.1"/>
    <property type="molecule type" value="Genomic_DNA"/>
</dbReference>
<accession>A0A1G2R6K7</accession>
<protein>
    <submittedName>
        <fullName evidence="1">Uncharacterized protein</fullName>
    </submittedName>
</protein>
<gene>
    <name evidence="1" type="ORF">A3J68_01505</name>
</gene>
<reference evidence="1 2" key="1">
    <citation type="journal article" date="2016" name="Nat. Commun.">
        <title>Thousands of microbial genomes shed light on interconnected biogeochemical processes in an aquifer system.</title>
        <authorList>
            <person name="Anantharaman K."/>
            <person name="Brown C.T."/>
            <person name="Hug L.A."/>
            <person name="Sharon I."/>
            <person name="Castelle C.J."/>
            <person name="Probst A.J."/>
            <person name="Thomas B.C."/>
            <person name="Singh A."/>
            <person name="Wilkins M.J."/>
            <person name="Karaoz U."/>
            <person name="Brodie E.L."/>
            <person name="Williams K.H."/>
            <person name="Hubbard S.S."/>
            <person name="Banfield J.F."/>
        </authorList>
    </citation>
    <scope>NUCLEOTIDE SEQUENCE [LARGE SCALE GENOMIC DNA]</scope>
</reference>
<dbReference type="Proteomes" id="UP000178529">
    <property type="component" value="Unassembled WGS sequence"/>
</dbReference>
<dbReference type="AlphaFoldDB" id="A0A1G2R6K7"/>
<proteinExistence type="predicted"/>
<comment type="caution">
    <text evidence="1">The sequence shown here is derived from an EMBL/GenBank/DDBJ whole genome shotgun (WGS) entry which is preliminary data.</text>
</comment>
<sequence length="87" mass="7953">MSLFVGLAGSAGIVTGPLGTVGVAAGLGAGLGAGAGLGLGEGLGEGLGLGLGELELPPPLPVLALGAKDTASVAADSAAELFTEVTL</sequence>
<evidence type="ECO:0000313" key="1">
    <source>
        <dbReference type="EMBL" id="OHA68476.1"/>
    </source>
</evidence>
<evidence type="ECO:0000313" key="2">
    <source>
        <dbReference type="Proteomes" id="UP000178529"/>
    </source>
</evidence>
<organism evidence="1 2">
    <name type="scientific">Candidatus Wildermuthbacteria bacterium RIFCSPHIGHO2_02_FULL_48_16</name>
    <dbReference type="NCBI Taxonomy" id="1802453"/>
    <lineage>
        <taxon>Bacteria</taxon>
        <taxon>Candidatus Wildermuthiibacteriota</taxon>
    </lineage>
</organism>
<name>A0A1G2R6K7_9BACT</name>